<dbReference type="PANTHER" id="PTHR10185:SF17">
    <property type="entry name" value="GM01519P-RELATED"/>
    <property type="match status" value="1"/>
</dbReference>
<evidence type="ECO:0000256" key="2">
    <source>
        <dbReference type="SAM" id="SignalP"/>
    </source>
</evidence>
<feature type="signal peptide" evidence="2">
    <location>
        <begin position="1"/>
        <end position="19"/>
    </location>
</feature>
<evidence type="ECO:0000313" key="5">
    <source>
        <dbReference type="Proteomes" id="UP000288716"/>
    </source>
</evidence>
<dbReference type="Gene3D" id="3.30.870.10">
    <property type="entry name" value="Endonuclease Chain A"/>
    <property type="match status" value="2"/>
</dbReference>
<dbReference type="GO" id="GO:0003824">
    <property type="term" value="F:catalytic activity"/>
    <property type="evidence" value="ECO:0007669"/>
    <property type="project" value="InterPro"/>
</dbReference>
<evidence type="ECO:0000259" key="3">
    <source>
        <dbReference type="PROSITE" id="PS50035"/>
    </source>
</evidence>
<dbReference type="CDD" id="cd09107">
    <property type="entry name" value="PLDc_vPLD3_4_5_like_2"/>
    <property type="match status" value="1"/>
</dbReference>
<reference evidence="4 5" key="1">
    <citation type="journal article" date="2018" name="Gigascience">
        <title>Genomes of trombidid mites reveal novel predicted allergens and laterally-transferred genes associated with secondary metabolism.</title>
        <authorList>
            <person name="Dong X."/>
            <person name="Chaisiri K."/>
            <person name="Xia D."/>
            <person name="Armstrong S.D."/>
            <person name="Fang Y."/>
            <person name="Donnelly M.J."/>
            <person name="Kadowaki T."/>
            <person name="McGarry J.W."/>
            <person name="Darby A.C."/>
            <person name="Makepeace B.L."/>
        </authorList>
    </citation>
    <scope>NUCLEOTIDE SEQUENCE [LARGE SCALE GENOMIC DNA]</scope>
    <source>
        <strain evidence="4">UoL-UT</strain>
    </source>
</reference>
<evidence type="ECO:0000256" key="1">
    <source>
        <dbReference type="ARBA" id="ARBA00008664"/>
    </source>
</evidence>
<organism evidence="4 5">
    <name type="scientific">Leptotrombidium deliense</name>
    <dbReference type="NCBI Taxonomy" id="299467"/>
    <lineage>
        <taxon>Eukaryota</taxon>
        <taxon>Metazoa</taxon>
        <taxon>Ecdysozoa</taxon>
        <taxon>Arthropoda</taxon>
        <taxon>Chelicerata</taxon>
        <taxon>Arachnida</taxon>
        <taxon>Acari</taxon>
        <taxon>Acariformes</taxon>
        <taxon>Trombidiformes</taxon>
        <taxon>Prostigmata</taxon>
        <taxon>Anystina</taxon>
        <taxon>Parasitengona</taxon>
        <taxon>Trombiculoidea</taxon>
        <taxon>Trombiculidae</taxon>
        <taxon>Leptotrombidium</taxon>
    </lineage>
</organism>
<dbReference type="InterPro" id="IPR032803">
    <property type="entry name" value="PLDc_3"/>
</dbReference>
<dbReference type="InterPro" id="IPR001736">
    <property type="entry name" value="PLipase_D/transphosphatidylase"/>
</dbReference>
<dbReference type="VEuPathDB" id="VectorBase:LDEU008447"/>
<protein>
    <submittedName>
        <fullName evidence="4">Phospholipase D3-like protein</fullName>
    </submittedName>
</protein>
<dbReference type="AlphaFoldDB" id="A0A443S7S8"/>
<dbReference type="SUPFAM" id="SSF56024">
    <property type="entry name" value="Phospholipase D/nuclease"/>
    <property type="match status" value="2"/>
</dbReference>
<accession>A0A443S7S8</accession>
<comment type="similarity">
    <text evidence="1">Belongs to the phospholipase D family.</text>
</comment>
<dbReference type="Proteomes" id="UP000288716">
    <property type="component" value="Unassembled WGS sequence"/>
</dbReference>
<sequence>MNNILFLCLSVVIFVHCFASENQCEFETVETIPNGVELSEPKSLSTLDAILSLINNAKESLDISALYLTLSCRDQSEEVAAGCENGEKILNSIINATKLRNVNVLIAMSTKFSAISSNDVELLTEAGVKFQYVSMKKGALRTKLIIADNNSAYIGSANLDWRSMTQVKEFGVYINNCKQVALDLKKIFQVYWLFGKHNSRFSSRWSKSLSTKFNIANPMKIELNSELAQLYISSSPKRFKTIGRTDAFKALIKVIENAEKFIYINVLSYLPIFKSSNKYWPAIENALRKAIIERNVTVKFMVGKWPHTNNNQFVFLHSLNYLSKLSVSGNFQYKLFRVPALNESIEYTRFARNKYMVTDKQVYIGTLDWNADYFQYDAGIAFVASFDSNDNNLRRKVENIFDRDWSSSYTISGDLFNF</sequence>
<feature type="chain" id="PRO_5019291422" evidence="2">
    <location>
        <begin position="20"/>
        <end position="418"/>
    </location>
</feature>
<dbReference type="SMART" id="SM00155">
    <property type="entry name" value="PLDc"/>
    <property type="match status" value="2"/>
</dbReference>
<dbReference type="PANTHER" id="PTHR10185">
    <property type="entry name" value="PHOSPHOLIPASE D - RELATED"/>
    <property type="match status" value="1"/>
</dbReference>
<evidence type="ECO:0000313" key="4">
    <source>
        <dbReference type="EMBL" id="RWS23592.1"/>
    </source>
</evidence>
<dbReference type="PROSITE" id="PS50035">
    <property type="entry name" value="PLD"/>
    <property type="match status" value="1"/>
</dbReference>
<dbReference type="EMBL" id="NCKV01006181">
    <property type="protein sequence ID" value="RWS23592.1"/>
    <property type="molecule type" value="Genomic_DNA"/>
</dbReference>
<comment type="caution">
    <text evidence="4">The sequence shown here is derived from an EMBL/GenBank/DDBJ whole genome shotgun (WGS) entry which is preliminary data.</text>
</comment>
<dbReference type="OrthoDB" id="1923775at2759"/>
<proteinExistence type="inferred from homology"/>
<dbReference type="Pfam" id="PF13918">
    <property type="entry name" value="PLDc_3"/>
    <property type="match status" value="1"/>
</dbReference>
<gene>
    <name evidence="4" type="ORF">B4U80_01834</name>
</gene>
<keyword evidence="5" id="KW-1185">Reference proteome</keyword>
<dbReference type="STRING" id="299467.A0A443S7S8"/>
<name>A0A443S7S8_9ACAR</name>
<feature type="domain" description="PLD phosphodiesterase" evidence="3">
    <location>
        <begin position="136"/>
        <end position="163"/>
    </location>
</feature>
<keyword evidence="2" id="KW-0732">Signal</keyword>
<dbReference type="InterPro" id="IPR050874">
    <property type="entry name" value="Diverse_PLD-related"/>
</dbReference>